<keyword evidence="3" id="KW-0809">Transit peptide</keyword>
<dbReference type="InterPro" id="IPR000089">
    <property type="entry name" value="Biotin_lipoyl"/>
</dbReference>
<dbReference type="EMBL" id="ML996575">
    <property type="protein sequence ID" value="KAF2756367.1"/>
    <property type="molecule type" value="Genomic_DNA"/>
</dbReference>
<gene>
    <name evidence="7" type="ORF">EJ05DRAFT_477535</name>
</gene>
<dbReference type="InterPro" id="IPR011053">
    <property type="entry name" value="Single_hybrid_motif"/>
</dbReference>
<evidence type="ECO:0000259" key="5">
    <source>
        <dbReference type="PROSITE" id="PS50968"/>
    </source>
</evidence>
<name>A0A6A6W477_9PEZI</name>
<keyword evidence="7" id="KW-0670">Pyruvate</keyword>
<dbReference type="Proteomes" id="UP000799437">
    <property type="component" value="Unassembled WGS sequence"/>
</dbReference>
<dbReference type="Gene3D" id="4.10.320.10">
    <property type="entry name" value="E3-binding domain"/>
    <property type="match status" value="1"/>
</dbReference>
<evidence type="ECO:0000256" key="3">
    <source>
        <dbReference type="ARBA" id="ARBA00022946"/>
    </source>
</evidence>
<dbReference type="PROSITE" id="PS51826">
    <property type="entry name" value="PSBD"/>
    <property type="match status" value="1"/>
</dbReference>
<feature type="region of interest" description="Disordered" evidence="4">
    <location>
        <begin position="66"/>
        <end position="129"/>
    </location>
</feature>
<dbReference type="Pfam" id="PF00364">
    <property type="entry name" value="Biotin_lipoyl"/>
    <property type="match status" value="1"/>
</dbReference>
<dbReference type="GO" id="GO:0006086">
    <property type="term" value="P:pyruvate decarboxylation to acetyl-CoA"/>
    <property type="evidence" value="ECO:0007669"/>
    <property type="project" value="InterPro"/>
</dbReference>
<dbReference type="Gene3D" id="2.40.50.100">
    <property type="match status" value="1"/>
</dbReference>
<dbReference type="PROSITE" id="PS50968">
    <property type="entry name" value="BIOTINYL_LIPOYL"/>
    <property type="match status" value="1"/>
</dbReference>
<dbReference type="GeneID" id="54485322"/>
<dbReference type="PANTHER" id="PTHR23151:SF82">
    <property type="entry name" value="PYRUVATE DEHYDROGENASE COMPLEX PROTEIN X COMPONENT, MITOCHONDRIAL"/>
    <property type="match status" value="1"/>
</dbReference>
<dbReference type="AlphaFoldDB" id="A0A6A6W477"/>
<proteinExistence type="inferred from homology"/>
<accession>A0A6A6W477</accession>
<dbReference type="GO" id="GO:0004742">
    <property type="term" value="F:dihydrolipoyllysine-residue acetyltransferase activity"/>
    <property type="evidence" value="ECO:0007669"/>
    <property type="project" value="TreeGrafter"/>
</dbReference>
<comment type="similarity">
    <text evidence="1">Belongs to the 2-oxoacid dehydrogenase family.</text>
</comment>
<dbReference type="Pfam" id="PF02817">
    <property type="entry name" value="E3_binding"/>
    <property type="match status" value="1"/>
</dbReference>
<organism evidence="7 8">
    <name type="scientific">Pseudovirgaria hyperparasitica</name>
    <dbReference type="NCBI Taxonomy" id="470096"/>
    <lineage>
        <taxon>Eukaryota</taxon>
        <taxon>Fungi</taxon>
        <taxon>Dikarya</taxon>
        <taxon>Ascomycota</taxon>
        <taxon>Pezizomycotina</taxon>
        <taxon>Dothideomycetes</taxon>
        <taxon>Dothideomycetes incertae sedis</taxon>
        <taxon>Acrospermales</taxon>
        <taxon>Acrospermaceae</taxon>
        <taxon>Pseudovirgaria</taxon>
    </lineage>
</organism>
<dbReference type="GO" id="GO:0045254">
    <property type="term" value="C:pyruvate dehydrogenase complex"/>
    <property type="evidence" value="ECO:0007669"/>
    <property type="project" value="InterPro"/>
</dbReference>
<evidence type="ECO:0000259" key="6">
    <source>
        <dbReference type="PROSITE" id="PS51826"/>
    </source>
</evidence>
<dbReference type="InterPro" id="IPR045257">
    <property type="entry name" value="E2/Pdx1"/>
</dbReference>
<dbReference type="InterPro" id="IPR003016">
    <property type="entry name" value="2-oxoA_DH_lipoyl-BS"/>
</dbReference>
<dbReference type="PANTHER" id="PTHR23151">
    <property type="entry name" value="DIHYDROLIPOAMIDE ACETYL/SUCCINYL-TRANSFERASE-RELATED"/>
    <property type="match status" value="1"/>
</dbReference>
<dbReference type="RefSeq" id="XP_033598818.1">
    <property type="nucleotide sequence ID" value="XM_033744268.1"/>
</dbReference>
<protein>
    <submittedName>
        <fullName evidence="7">Pyruvate dehydrogenase protein x component</fullName>
    </submittedName>
</protein>
<dbReference type="InterPro" id="IPR036625">
    <property type="entry name" value="E3-bd_dom_sf"/>
</dbReference>
<keyword evidence="8" id="KW-1185">Reference proteome</keyword>
<dbReference type="OrthoDB" id="202158at2759"/>
<evidence type="ECO:0000256" key="1">
    <source>
        <dbReference type="ARBA" id="ARBA00007317"/>
    </source>
</evidence>
<evidence type="ECO:0000313" key="7">
    <source>
        <dbReference type="EMBL" id="KAF2756367.1"/>
    </source>
</evidence>
<sequence>MTEGNISSWKVKEGDSFSTGDILLEIETDKAQMEVEATDDGVMAKITQGDGSKGVKVGARIAVLADPDEDLSSLEIPAEDTPKISQPGKSEKPTQQESAPAKESQPQEAERKTEVGNMPSSAGEPKQQSYPLYPSVQFLLHSNGLSNSEASKIPATGPNGRILKGDVLAYLGRIEKSYSAEQSKRIAKLGHLDLSNIKLAAPHAQKDIKPTTKEVQPVPEPPVELSLPISLTAVLATQSRLEKTLGIHLPTSTFVARAIDLANSDLPNSPNRKPTANDLFNSVLGLDSLSPRTTYGHFNPQITPYALKSAGAPAQPVPMHKRKTDIFDEILGSKPKTRNLPAPATARPVKEAVNVFTVSASRGDEKRAMIFLERVKTALEAEPGTLVL</sequence>
<feature type="domain" description="Lipoyl-binding" evidence="5">
    <location>
        <begin position="1"/>
        <end position="65"/>
    </location>
</feature>
<evidence type="ECO:0000256" key="2">
    <source>
        <dbReference type="ARBA" id="ARBA00022823"/>
    </source>
</evidence>
<dbReference type="SUPFAM" id="SSF47005">
    <property type="entry name" value="Peripheral subunit-binding domain of 2-oxo acid dehydrogenase complex"/>
    <property type="match status" value="1"/>
</dbReference>
<feature type="domain" description="Peripheral subunit-binding (PSBD)" evidence="6">
    <location>
        <begin position="131"/>
        <end position="171"/>
    </location>
</feature>
<dbReference type="InterPro" id="IPR004167">
    <property type="entry name" value="PSBD"/>
</dbReference>
<evidence type="ECO:0000256" key="4">
    <source>
        <dbReference type="SAM" id="MobiDB-lite"/>
    </source>
</evidence>
<dbReference type="PROSITE" id="PS00189">
    <property type="entry name" value="LIPOYL"/>
    <property type="match status" value="1"/>
</dbReference>
<dbReference type="SUPFAM" id="SSF51230">
    <property type="entry name" value="Single hybrid motif"/>
    <property type="match status" value="1"/>
</dbReference>
<dbReference type="CDD" id="cd06849">
    <property type="entry name" value="lipoyl_domain"/>
    <property type="match status" value="1"/>
</dbReference>
<keyword evidence="2" id="KW-0450">Lipoyl</keyword>
<reference evidence="7" key="1">
    <citation type="journal article" date="2020" name="Stud. Mycol.">
        <title>101 Dothideomycetes genomes: a test case for predicting lifestyles and emergence of pathogens.</title>
        <authorList>
            <person name="Haridas S."/>
            <person name="Albert R."/>
            <person name="Binder M."/>
            <person name="Bloem J."/>
            <person name="Labutti K."/>
            <person name="Salamov A."/>
            <person name="Andreopoulos B."/>
            <person name="Baker S."/>
            <person name="Barry K."/>
            <person name="Bills G."/>
            <person name="Bluhm B."/>
            <person name="Cannon C."/>
            <person name="Castanera R."/>
            <person name="Culley D."/>
            <person name="Daum C."/>
            <person name="Ezra D."/>
            <person name="Gonzalez J."/>
            <person name="Henrissat B."/>
            <person name="Kuo A."/>
            <person name="Liang C."/>
            <person name="Lipzen A."/>
            <person name="Lutzoni F."/>
            <person name="Magnuson J."/>
            <person name="Mondo S."/>
            <person name="Nolan M."/>
            <person name="Ohm R."/>
            <person name="Pangilinan J."/>
            <person name="Park H.-J."/>
            <person name="Ramirez L."/>
            <person name="Alfaro M."/>
            <person name="Sun H."/>
            <person name="Tritt A."/>
            <person name="Yoshinaga Y."/>
            <person name="Zwiers L.-H."/>
            <person name="Turgeon B."/>
            <person name="Goodwin S."/>
            <person name="Spatafora J."/>
            <person name="Crous P."/>
            <person name="Grigoriev I."/>
        </authorList>
    </citation>
    <scope>NUCLEOTIDE SEQUENCE</scope>
    <source>
        <strain evidence="7">CBS 121739</strain>
    </source>
</reference>
<evidence type="ECO:0000313" key="8">
    <source>
        <dbReference type="Proteomes" id="UP000799437"/>
    </source>
</evidence>